<dbReference type="EMBL" id="JADGJQ010000003">
    <property type="protein sequence ID" value="KAJ3184571.1"/>
    <property type="molecule type" value="Genomic_DNA"/>
</dbReference>
<feature type="compositionally biased region" description="Acidic residues" evidence="1">
    <location>
        <begin position="452"/>
        <end position="471"/>
    </location>
</feature>
<feature type="compositionally biased region" description="Polar residues" evidence="1">
    <location>
        <begin position="246"/>
        <end position="255"/>
    </location>
</feature>
<protein>
    <submittedName>
        <fullName evidence="2">Uncharacterized protein</fullName>
    </submittedName>
</protein>
<feature type="region of interest" description="Disordered" evidence="1">
    <location>
        <begin position="240"/>
        <end position="260"/>
    </location>
</feature>
<feature type="region of interest" description="Disordered" evidence="1">
    <location>
        <begin position="736"/>
        <end position="765"/>
    </location>
</feature>
<accession>A0AAD5XQJ4</accession>
<gene>
    <name evidence="2" type="ORF">HDU87_003972</name>
</gene>
<reference evidence="2" key="1">
    <citation type="submission" date="2020-05" db="EMBL/GenBank/DDBJ databases">
        <title>Phylogenomic resolution of chytrid fungi.</title>
        <authorList>
            <person name="Stajich J.E."/>
            <person name="Amses K."/>
            <person name="Simmons R."/>
            <person name="Seto K."/>
            <person name="Myers J."/>
            <person name="Bonds A."/>
            <person name="Quandt C.A."/>
            <person name="Barry K."/>
            <person name="Liu P."/>
            <person name="Grigoriev I."/>
            <person name="Longcore J.E."/>
            <person name="James T.Y."/>
        </authorList>
    </citation>
    <scope>NUCLEOTIDE SEQUENCE</scope>
    <source>
        <strain evidence="2">JEL0379</strain>
    </source>
</reference>
<feature type="region of interest" description="Disordered" evidence="1">
    <location>
        <begin position="381"/>
        <end position="406"/>
    </location>
</feature>
<feature type="compositionally biased region" description="Basic and acidic residues" evidence="1">
    <location>
        <begin position="752"/>
        <end position="765"/>
    </location>
</feature>
<feature type="compositionally biased region" description="Basic and acidic residues" evidence="1">
    <location>
        <begin position="497"/>
        <end position="509"/>
    </location>
</feature>
<evidence type="ECO:0000256" key="1">
    <source>
        <dbReference type="SAM" id="MobiDB-lite"/>
    </source>
</evidence>
<sequence>MRIDLLYYSSTCKVSELPTAKDATSEIPIAVGHSVHTQVNVDQATNAKLLNTSSAMADAYHEARFGHACLVSLLELLNHAADQLQDEAGVSVTHQSVTALSEALTEAFEEHDPDKACEACKSVLKAMVAVSGTSVGSLVCKLLNEAADMSKGGNARKILPVVSRVLQFVQLNKQALLPKNIWRHVELTEFLAAMEENEEWVGEEKQWIHELLDICATRSSVSALRESAAKALASAILKQPAENRDTSVPTPQPHASTEKQRPVAFAVQSQGDMSLVSPFCLNVKMFQVDGQAELSIKVSLDGLSERAKETLYVICQGAKENPVIPVCTHGLTDLKHVSLNLRNKKFPLIGESVVSAKRMQQATHVFAAVTTFLNHIIERSVGKENEEDENTNQPATGLTSKPLEQQSENPLHIALASVAAYEQRTRWRLFDLLKTPAGGTRAKQKGGKRVEDEIDDVEEDAEEDAEAEDTSVELGNSSTTASMPASSTPGRAMRLKARNDTKDGVKKQSEAPWDYLRKKGDSPHMILQDWFNGKRDETKEYGMHALYVHLAADMAFLSTIANSLFESIKESEGDRWIISPSRVFEAALTTLRANIGSWAKASRRAIQKTYHKRFYDASGKLSWSPVPSSLRYMPFNTNHLTNTKHRVVEIAGSFQSERMILMKKALLFSTGAKRCIVKRVSSTVRGREFDLPVHLPISRPNSDMNFCLEALKFHKIDHHNDRWGISLPLKPCQSTHMARGGAPGLPNKKRHELPSKTRESDGAAKLRGHWKELRRSRYELVYAENAWQYDSGRDNQNLENFPTRGLGKYIQVYRGPMLDAKKLPLKRIICVDPGVRVFVKLFDPITGDEFDIGAGIEAEVISRLTIIANLQSKLDNLLDKNDKVIAKRAEIASLRQALGVARASDSDVYDAQGVKACLDAAEKENCDKNPRPKIFSGGRCNCSRTLTKMSN</sequence>
<keyword evidence="3" id="KW-1185">Reference proteome</keyword>
<dbReference type="Proteomes" id="UP001212152">
    <property type="component" value="Unassembled WGS sequence"/>
</dbReference>
<organism evidence="2 3">
    <name type="scientific">Geranomyces variabilis</name>
    <dbReference type="NCBI Taxonomy" id="109894"/>
    <lineage>
        <taxon>Eukaryota</taxon>
        <taxon>Fungi</taxon>
        <taxon>Fungi incertae sedis</taxon>
        <taxon>Chytridiomycota</taxon>
        <taxon>Chytridiomycota incertae sedis</taxon>
        <taxon>Chytridiomycetes</taxon>
        <taxon>Spizellomycetales</taxon>
        <taxon>Powellomycetaceae</taxon>
        <taxon>Geranomyces</taxon>
    </lineage>
</organism>
<feature type="compositionally biased region" description="Polar residues" evidence="1">
    <location>
        <begin position="391"/>
        <end position="406"/>
    </location>
</feature>
<evidence type="ECO:0000313" key="3">
    <source>
        <dbReference type="Proteomes" id="UP001212152"/>
    </source>
</evidence>
<feature type="compositionally biased region" description="Low complexity" evidence="1">
    <location>
        <begin position="477"/>
        <end position="489"/>
    </location>
</feature>
<proteinExistence type="predicted"/>
<name>A0AAD5XQJ4_9FUNG</name>
<dbReference type="AlphaFoldDB" id="A0AAD5XQJ4"/>
<comment type="caution">
    <text evidence="2">The sequence shown here is derived from an EMBL/GenBank/DDBJ whole genome shotgun (WGS) entry which is preliminary data.</text>
</comment>
<evidence type="ECO:0000313" key="2">
    <source>
        <dbReference type="EMBL" id="KAJ3184571.1"/>
    </source>
</evidence>
<feature type="region of interest" description="Disordered" evidence="1">
    <location>
        <begin position="438"/>
        <end position="509"/>
    </location>
</feature>